<feature type="transmembrane region" description="Helical" evidence="10">
    <location>
        <begin position="221"/>
        <end position="240"/>
    </location>
</feature>
<sequence>MATLASDSPSRSPPFHRRRKSWARRIERACCQTLSYFPLLFVYGLTSWAIWVEVKVSILHKHVWFGYFEAVLGIALYGLAVVSYSVAVFTDPGSPLDPREDVAGKRKPGGYEGLPTFEAETGEQQAGIASVTAKSSGKQRYCKKCQTLKPDRSHHCSSCGKCVLKMDHHCPWLATCAGLRNYKPFLLFLIYTSLYCWVCFAVSAGWVWAEIVDNVQMDEGFAVVNTIMLAVIGGIIGIVLSGFTGWHIYLAVTGQTTIESLEKTRYLSPLKENMSQQLRHQSERRYLDQEGESRDNEELTLTEHLKEIHANALPGVLRPEEGEFRLSATPSPGVGSGIESPAHTSMRRSYASMEAQREQDRYDAYLDEQDSEKLPNAFDVGWKRNLLHLFGEVPLLWFLPVCNTTGDGWQWDVSPSWIAARDAISRERTERLSQRTQWQDQPSVAPGFGPPRGRDLRWQPGKGFTAPPQAPPPRMDSNPAFGATPASYASNGMQMQSLDRRQAEESPDGYDTSSDEELRKVHKPQGSTANWNDLPEDFLAPKRAGTEHKSNMTTNDGADQTPNAALATAAASLVVTAGALSAHAVAMQRDAVQPDAATLLLASSAANLAQAAAKSLQARPPARPSSSVNSTQHRATKIVTAYERYLKACEPALKVLGVTELTESIITKGLTMQELFQLKRVNRFFKKTIESSVQLKRRMFLLSDVDKDNYEDFAVDVFNPLLKEFALVKLLACGHRMDLSVMDTDAHLSHAKVTAHDMDDLEHTTHFGGWQDVEYYLKVTRARGRSVPGWEKTKISARSMPVHIYIDDWRKQRNVVLPADSTIPYDLICKLHERGKAQQQRV</sequence>
<dbReference type="InParanoid" id="A0A1V8TSQ3"/>
<evidence type="ECO:0000256" key="4">
    <source>
        <dbReference type="ARBA" id="ARBA00022989"/>
    </source>
</evidence>
<dbReference type="OrthoDB" id="302728at2759"/>
<dbReference type="PANTHER" id="PTHR12246">
    <property type="entry name" value="PALMITOYLTRANSFERASE ZDHHC16"/>
    <property type="match status" value="1"/>
</dbReference>
<evidence type="ECO:0000256" key="7">
    <source>
        <dbReference type="ARBA" id="ARBA00023288"/>
    </source>
</evidence>
<dbReference type="Pfam" id="PF01529">
    <property type="entry name" value="DHHC"/>
    <property type="match status" value="1"/>
</dbReference>
<dbReference type="InterPro" id="IPR039859">
    <property type="entry name" value="PFA4/ZDH16/20/ERF2-like"/>
</dbReference>
<feature type="compositionally biased region" description="Polar residues" evidence="11">
    <location>
        <begin position="487"/>
        <end position="497"/>
    </location>
</feature>
<evidence type="ECO:0000256" key="8">
    <source>
        <dbReference type="ARBA" id="ARBA00023315"/>
    </source>
</evidence>
<evidence type="ECO:0000256" key="5">
    <source>
        <dbReference type="ARBA" id="ARBA00023136"/>
    </source>
</evidence>
<feature type="domain" description="Palmitoyltransferase DHHC" evidence="12">
    <location>
        <begin position="137"/>
        <end position="263"/>
    </location>
</feature>
<evidence type="ECO:0000256" key="10">
    <source>
        <dbReference type="RuleBase" id="RU079119"/>
    </source>
</evidence>
<feature type="transmembrane region" description="Helical" evidence="10">
    <location>
        <begin position="34"/>
        <end position="52"/>
    </location>
</feature>
<comment type="caution">
    <text evidence="13">The sequence shown here is derived from an EMBL/GenBank/DDBJ whole genome shotgun (WGS) entry which is preliminary data.</text>
</comment>
<dbReference type="AlphaFoldDB" id="A0A1V8TSQ3"/>
<evidence type="ECO:0000256" key="11">
    <source>
        <dbReference type="SAM" id="MobiDB-lite"/>
    </source>
</evidence>
<evidence type="ECO:0000256" key="1">
    <source>
        <dbReference type="ARBA" id="ARBA00004141"/>
    </source>
</evidence>
<accession>A0A1V8TSQ3</accession>
<dbReference type="STRING" id="1507870.A0A1V8TSQ3"/>
<keyword evidence="5 10" id="KW-0472">Membrane</keyword>
<reference evidence="14" key="1">
    <citation type="submission" date="2017-03" db="EMBL/GenBank/DDBJ databases">
        <title>Genomes of endolithic fungi from Antarctica.</title>
        <authorList>
            <person name="Coleine C."/>
            <person name="Masonjones S."/>
            <person name="Stajich J.E."/>
        </authorList>
    </citation>
    <scope>NUCLEOTIDE SEQUENCE [LARGE SCALE GENOMIC DNA]</scope>
    <source>
        <strain evidence="14">CCFEE 5527</strain>
    </source>
</reference>
<keyword evidence="2 10" id="KW-0808">Transferase</keyword>
<dbReference type="PROSITE" id="PS50216">
    <property type="entry name" value="DHHC"/>
    <property type="match status" value="1"/>
</dbReference>
<comment type="similarity">
    <text evidence="10">Belongs to the DHHC palmitoyltransferase family.</text>
</comment>
<proteinExistence type="inferred from homology"/>
<feature type="region of interest" description="Disordered" evidence="11">
    <location>
        <begin position="325"/>
        <end position="354"/>
    </location>
</feature>
<protein>
    <recommendedName>
        <fullName evidence="10">Palmitoyltransferase</fullName>
        <ecNumber evidence="10">2.3.1.225</ecNumber>
    </recommendedName>
</protein>
<evidence type="ECO:0000256" key="3">
    <source>
        <dbReference type="ARBA" id="ARBA00022692"/>
    </source>
</evidence>
<dbReference type="GO" id="GO:0019706">
    <property type="term" value="F:protein-cysteine S-palmitoyltransferase activity"/>
    <property type="evidence" value="ECO:0007669"/>
    <property type="project" value="UniProtKB-EC"/>
</dbReference>
<keyword evidence="14" id="KW-1185">Reference proteome</keyword>
<comment type="catalytic activity">
    <reaction evidence="9 10">
        <text>L-cysteinyl-[protein] + hexadecanoyl-CoA = S-hexadecanoyl-L-cysteinyl-[protein] + CoA</text>
        <dbReference type="Rhea" id="RHEA:36683"/>
        <dbReference type="Rhea" id="RHEA-COMP:10131"/>
        <dbReference type="Rhea" id="RHEA-COMP:11032"/>
        <dbReference type="ChEBI" id="CHEBI:29950"/>
        <dbReference type="ChEBI" id="CHEBI:57287"/>
        <dbReference type="ChEBI" id="CHEBI:57379"/>
        <dbReference type="ChEBI" id="CHEBI:74151"/>
        <dbReference type="EC" id="2.3.1.225"/>
    </reaction>
</comment>
<dbReference type="Proteomes" id="UP000192596">
    <property type="component" value="Unassembled WGS sequence"/>
</dbReference>
<dbReference type="InterPro" id="IPR001594">
    <property type="entry name" value="Palmitoyltrfase_DHHC"/>
</dbReference>
<comment type="subcellular location">
    <subcellularLocation>
        <location evidence="1">Membrane</location>
        <topology evidence="1">Multi-pass membrane protein</topology>
    </subcellularLocation>
</comment>
<feature type="region of interest" description="Disordered" evidence="11">
    <location>
        <begin position="430"/>
        <end position="536"/>
    </location>
</feature>
<evidence type="ECO:0000256" key="2">
    <source>
        <dbReference type="ARBA" id="ARBA00022679"/>
    </source>
</evidence>
<organism evidence="13 14">
    <name type="scientific">Cryoendolithus antarcticus</name>
    <dbReference type="NCBI Taxonomy" id="1507870"/>
    <lineage>
        <taxon>Eukaryota</taxon>
        <taxon>Fungi</taxon>
        <taxon>Dikarya</taxon>
        <taxon>Ascomycota</taxon>
        <taxon>Pezizomycotina</taxon>
        <taxon>Dothideomycetes</taxon>
        <taxon>Dothideomycetidae</taxon>
        <taxon>Cladosporiales</taxon>
        <taxon>Cladosporiaceae</taxon>
        <taxon>Cryoendolithus</taxon>
    </lineage>
</organism>
<dbReference type="GO" id="GO:0016020">
    <property type="term" value="C:membrane"/>
    <property type="evidence" value="ECO:0007669"/>
    <property type="project" value="UniProtKB-SubCell"/>
</dbReference>
<feature type="transmembrane region" description="Helical" evidence="10">
    <location>
        <begin position="185"/>
        <end position="209"/>
    </location>
</feature>
<keyword evidence="3 10" id="KW-0812">Transmembrane</keyword>
<evidence type="ECO:0000313" key="14">
    <source>
        <dbReference type="Proteomes" id="UP000192596"/>
    </source>
</evidence>
<dbReference type="EC" id="2.3.1.225" evidence="10"/>
<dbReference type="EMBL" id="NAJO01000002">
    <property type="protein sequence ID" value="OQO14383.1"/>
    <property type="molecule type" value="Genomic_DNA"/>
</dbReference>
<evidence type="ECO:0000259" key="12">
    <source>
        <dbReference type="Pfam" id="PF01529"/>
    </source>
</evidence>
<feature type="transmembrane region" description="Helical" evidence="10">
    <location>
        <begin position="64"/>
        <end position="89"/>
    </location>
</feature>
<keyword evidence="4 10" id="KW-1133">Transmembrane helix</keyword>
<keyword evidence="6" id="KW-0564">Palmitate</keyword>
<keyword evidence="8 10" id="KW-0012">Acyltransferase</keyword>
<evidence type="ECO:0000256" key="6">
    <source>
        <dbReference type="ARBA" id="ARBA00023139"/>
    </source>
</evidence>
<gene>
    <name evidence="13" type="ORF">B0A48_01259</name>
</gene>
<comment type="domain">
    <text evidence="10">The DHHC domain is required for palmitoyltransferase activity.</text>
</comment>
<evidence type="ECO:0000256" key="9">
    <source>
        <dbReference type="ARBA" id="ARBA00048048"/>
    </source>
</evidence>
<keyword evidence="7" id="KW-0449">Lipoprotein</keyword>
<evidence type="ECO:0000313" key="13">
    <source>
        <dbReference type="EMBL" id="OQO14383.1"/>
    </source>
</evidence>
<name>A0A1V8TSQ3_9PEZI</name>